<proteinExistence type="predicted"/>
<gene>
    <name evidence="2" type="ORF">SNAT2548_LOCUS9673</name>
</gene>
<evidence type="ECO:0000313" key="3">
    <source>
        <dbReference type="Proteomes" id="UP000604046"/>
    </source>
</evidence>
<dbReference type="EMBL" id="CAJNDS010000771">
    <property type="protein sequence ID" value="CAE7232861.1"/>
    <property type="molecule type" value="Genomic_DNA"/>
</dbReference>
<reference evidence="2" key="1">
    <citation type="submission" date="2021-02" db="EMBL/GenBank/DDBJ databases">
        <authorList>
            <person name="Dougan E. K."/>
            <person name="Rhodes N."/>
            <person name="Thang M."/>
            <person name="Chan C."/>
        </authorList>
    </citation>
    <scope>NUCLEOTIDE SEQUENCE</scope>
</reference>
<protein>
    <submittedName>
        <fullName evidence="2">Uncharacterized protein</fullName>
    </submittedName>
</protein>
<comment type="caution">
    <text evidence="2">The sequence shown here is derived from an EMBL/GenBank/DDBJ whole genome shotgun (WGS) entry which is preliminary data.</text>
</comment>
<keyword evidence="3" id="KW-1185">Reference proteome</keyword>
<accession>A0A812KQW9</accession>
<evidence type="ECO:0000256" key="1">
    <source>
        <dbReference type="SAM" id="MobiDB-lite"/>
    </source>
</evidence>
<dbReference type="Proteomes" id="UP000604046">
    <property type="component" value="Unassembled WGS sequence"/>
</dbReference>
<evidence type="ECO:0000313" key="2">
    <source>
        <dbReference type="EMBL" id="CAE7232861.1"/>
    </source>
</evidence>
<sequence length="979" mass="111073">AWFQRICHSKFRVSNKRAADVWKNLVDTKHLIQTRGYGSSTQYLPKVFVERDVNVLGDLSAPDAERPLYLQESMDARALHAAMYETGSREANVEILLQFHDSVLLRLKGKRGRRSVEEANAAETWSASRENLAKKESAARGVVEQLLQQACPAEQQVVSKRLRYKSSQQAPAEDMSATRNPIESIDFVTVQVQYKCSLGDLLRTRRYAIGCSVQKLSRAWQKTAVSHTFDLDIQNCCFNLMLQIMRKLKPQHAAWRQAEQTLQLCAENRDSVIREQLKVSSFCSACSAHIKSATGFEVQIQCKTNPDLLEYVMQAGTAAVPADLDAALLADGNCIPCALHRLGFETQVMRFLADTETESALYFRRRGHRTYRQVAEALNIQLVASGYFIEDLKEGVREKNLLHVTKRGRPHTVGLLLRGGKFIVSDGRCTFEMKPEDFWDGLYSACDRASVVIFGILMGPASQEENPLRFPNASEREKLLDLQAGAGEQEHAAEFLDAVDEVSAHSDDCREESGSEQEESITKVGDNLLESLRREVGRVQRAKDTFKPSGDGRVHCPFCPFRSWEKKMRTDRLEGKPDMRNYLARSAAVMRAHVRPPLKCTVNDIDKQLRVVFASDGPQLWNIETTISRAVRRARNLYYTREFAHKVFQRALMCNAKVFEMLNTMRAEFSPDALGLLPSHSKDWWPVIEDVFMSPRIVGLRDSLLTECVSHGEMECISIDATMRCCMPILGQSRLKATAEERAQAAFAEEESYRRVITVRGRTNAVLLMKASAGEDADTVCFVLSQALRRLLSKFAAVDKERNPVSFGAMFDGNNARPATAEENRYRGYIEDLTMRDEEARRIIDSLDYDKPWYLRIEWIRALAALANVYRQDMQRMCPGPNRRIGQLLLSAAAPERQVLWSEQEWKAWCDELDNAGKVKRKADLPVQEARRWQKARVQDAALKKPASALSQTGQKHRTPHSLERKDQFLRGGKKNKFS</sequence>
<feature type="non-terminal residue" evidence="2">
    <location>
        <position position="1"/>
    </location>
</feature>
<organism evidence="2 3">
    <name type="scientific">Symbiodinium natans</name>
    <dbReference type="NCBI Taxonomy" id="878477"/>
    <lineage>
        <taxon>Eukaryota</taxon>
        <taxon>Sar</taxon>
        <taxon>Alveolata</taxon>
        <taxon>Dinophyceae</taxon>
        <taxon>Suessiales</taxon>
        <taxon>Symbiodiniaceae</taxon>
        <taxon>Symbiodinium</taxon>
    </lineage>
</organism>
<name>A0A812KQW9_9DINO</name>
<dbReference type="AlphaFoldDB" id="A0A812KQW9"/>
<feature type="region of interest" description="Disordered" evidence="1">
    <location>
        <begin position="936"/>
        <end position="979"/>
    </location>
</feature>